<dbReference type="PROSITE" id="PS50004">
    <property type="entry name" value="C2"/>
    <property type="match status" value="1"/>
</dbReference>
<reference evidence="2 3" key="1">
    <citation type="submission" date="2021-02" db="EMBL/GenBank/DDBJ databases">
        <title>Porcisia hertigi Genome sequencing and assembly.</title>
        <authorList>
            <person name="Almutairi H."/>
            <person name="Gatherer D."/>
        </authorList>
    </citation>
    <scope>NUCLEOTIDE SEQUENCE [LARGE SCALE GENOMIC DNA]</scope>
    <source>
        <strain evidence="2 3">C119</strain>
    </source>
</reference>
<dbReference type="SUPFAM" id="SSF49562">
    <property type="entry name" value="C2 domain (Calcium/lipid-binding domain, CaLB)"/>
    <property type="match status" value="1"/>
</dbReference>
<dbReference type="Pfam" id="PF00168">
    <property type="entry name" value="C2"/>
    <property type="match status" value="1"/>
</dbReference>
<dbReference type="Proteomes" id="UP000674318">
    <property type="component" value="Chromosome 13"/>
</dbReference>
<proteinExistence type="predicted"/>
<dbReference type="InterPro" id="IPR000008">
    <property type="entry name" value="C2_dom"/>
</dbReference>
<gene>
    <name evidence="2" type="ORF">JKF63_06237</name>
</gene>
<comment type="caution">
    <text evidence="2">The sequence shown here is derived from an EMBL/GenBank/DDBJ whole genome shotgun (WGS) entry which is preliminary data.</text>
</comment>
<evidence type="ECO:0000259" key="1">
    <source>
        <dbReference type="PROSITE" id="PS50004"/>
    </source>
</evidence>
<evidence type="ECO:0000313" key="2">
    <source>
        <dbReference type="EMBL" id="KAG5509532.1"/>
    </source>
</evidence>
<sequence>MVSGFLDIDILRGKNYPHTEDDPIPCTTQVAVKLVDVPSGEALSAAQRSSIQQSSNAPFYNDTLRFRVEESPESLSFVVTVSEHSRKKEPYTLLHGKQIIDLSKLKAKQRFVIPLFSEDEHERQNEIDADSLNIEESELVPFLTARIQFTKDKNLDTADPYRDVDISDKKLKLESTDQIVPEGNQYVWLRLKSDKKWTGFYQYQLLVTWRSRAPLETEAQGNKKLRKSGTGSVAPTAAGDTGVMRTVGDIVTGKWCCRRTHQVLTRVCITAEKYGRKETDLTFTPKEEVAFRTNKKARSVLLEQICMSRLENPSGSHLRDWLNRIWFLFVTGLDNDPSGSRVLSYEVRKVVHDAHFTEADAIILEACLLFSFVPSLKYETCQALAESDHQAVPWEKMIEGTQTAASQCRVSLAQYQFTHVFISFVGSLLDTLTEAEVVKAVTEFKPAIWDAHQRITKGAKSTIVFLKKQGRLPALKDNGINIDHLDALGRRKKAPKFV</sequence>
<feature type="domain" description="C2" evidence="1">
    <location>
        <begin position="1"/>
        <end position="115"/>
    </location>
</feature>
<evidence type="ECO:0000313" key="3">
    <source>
        <dbReference type="Proteomes" id="UP000674318"/>
    </source>
</evidence>
<keyword evidence="3" id="KW-1185">Reference proteome</keyword>
<dbReference type="GeneID" id="94292264"/>
<accession>A0A836I1A4</accession>
<dbReference type="OrthoDB" id="258593at2759"/>
<protein>
    <recommendedName>
        <fullName evidence="1">C2 domain-containing protein</fullName>
    </recommendedName>
</protein>
<dbReference type="RefSeq" id="XP_067758684.1">
    <property type="nucleotide sequence ID" value="XM_067902187.1"/>
</dbReference>
<dbReference type="KEGG" id="phet:94292264"/>
<dbReference type="AlphaFoldDB" id="A0A836I1A4"/>
<dbReference type="EMBL" id="JAFJZO010000013">
    <property type="protein sequence ID" value="KAG5509532.1"/>
    <property type="molecule type" value="Genomic_DNA"/>
</dbReference>
<organism evidence="2 3">
    <name type="scientific">Porcisia hertigi</name>
    <dbReference type="NCBI Taxonomy" id="2761500"/>
    <lineage>
        <taxon>Eukaryota</taxon>
        <taxon>Discoba</taxon>
        <taxon>Euglenozoa</taxon>
        <taxon>Kinetoplastea</taxon>
        <taxon>Metakinetoplastina</taxon>
        <taxon>Trypanosomatida</taxon>
        <taxon>Trypanosomatidae</taxon>
        <taxon>Leishmaniinae</taxon>
        <taxon>Porcisia</taxon>
    </lineage>
</organism>
<name>A0A836I1A4_9TRYP</name>
<dbReference type="InterPro" id="IPR035892">
    <property type="entry name" value="C2_domain_sf"/>
</dbReference>